<dbReference type="PANTHER" id="PTHR11465">
    <property type="entry name" value="CATALASE"/>
    <property type="match status" value="1"/>
</dbReference>
<dbReference type="PATRIC" id="fig|1286106.3.peg.2117"/>
<dbReference type="EC" id="1.11.1.-" evidence="1"/>
<feature type="domain" description="Catalase core" evidence="5">
    <location>
        <begin position="26"/>
        <end position="329"/>
    </location>
</feature>
<dbReference type="GO" id="GO:0005737">
    <property type="term" value="C:cytoplasm"/>
    <property type="evidence" value="ECO:0007669"/>
    <property type="project" value="TreeGrafter"/>
</dbReference>
<proteinExistence type="inferred from homology"/>
<dbReference type="GO" id="GO:0042744">
    <property type="term" value="P:hydrogen peroxide catabolic process"/>
    <property type="evidence" value="ECO:0007669"/>
    <property type="project" value="TreeGrafter"/>
</dbReference>
<evidence type="ECO:0000256" key="4">
    <source>
        <dbReference type="SAM" id="SignalP"/>
    </source>
</evidence>
<dbReference type="OrthoDB" id="255727at2"/>
<feature type="chain" id="PRO_5004082643" description="Catalase-related peroxidase" evidence="4">
    <location>
        <begin position="23"/>
        <end position="330"/>
    </location>
</feature>
<protein>
    <recommendedName>
        <fullName evidence="1">Catalase-related peroxidase</fullName>
        <ecNumber evidence="1">1.11.1.-</ecNumber>
    </recommendedName>
</protein>
<comment type="function">
    <text evidence="1">Has an organic peroxide-dependent peroxidase activity.</text>
</comment>
<keyword evidence="4" id="KW-0732">Signal</keyword>
<evidence type="ECO:0000256" key="2">
    <source>
        <dbReference type="PIRSR" id="PIRSR000296-1"/>
    </source>
</evidence>
<dbReference type="Proteomes" id="UP000012019">
    <property type="component" value="Unassembled WGS sequence"/>
</dbReference>
<dbReference type="Gene3D" id="2.40.180.10">
    <property type="entry name" value="Catalase core domain"/>
    <property type="match status" value="1"/>
</dbReference>
<keyword evidence="1" id="KW-0575">Peroxidase</keyword>
<accession>M7NYR0</accession>
<feature type="active site" evidence="2">
    <location>
        <position position="52"/>
    </location>
</feature>
<dbReference type="GO" id="GO:0020037">
    <property type="term" value="F:heme binding"/>
    <property type="evidence" value="ECO:0007669"/>
    <property type="project" value="InterPro"/>
</dbReference>
<reference evidence="6 7" key="1">
    <citation type="journal article" date="2013" name="Genome Announc.">
        <title>Draft Genome Sequence of Methylophaga lonarensis MPLT, a Haloalkaliphilic (Non-Methane-Utilizing) Methylotroph.</title>
        <authorList>
            <person name="Shetty S.A."/>
            <person name="Marathe N.P."/>
            <person name="Munot H."/>
            <person name="Antony C.P."/>
            <person name="Dhotre D.P."/>
            <person name="Murrell J.C."/>
            <person name="Shouche Y.S."/>
        </authorList>
    </citation>
    <scope>NUCLEOTIDE SEQUENCE [LARGE SCALE GENOMIC DNA]</scope>
    <source>
        <strain evidence="6 7">MPL</strain>
    </source>
</reference>
<dbReference type="SUPFAM" id="SSF56634">
    <property type="entry name" value="Heme-dependent catalase-like"/>
    <property type="match status" value="1"/>
</dbReference>
<gene>
    <name evidence="6" type="ORF">MPL1_10572</name>
</gene>
<dbReference type="CDD" id="cd08153">
    <property type="entry name" value="srpA_like"/>
    <property type="match status" value="1"/>
</dbReference>
<comment type="cofactor">
    <cofactor evidence="1">
        <name>heme</name>
        <dbReference type="ChEBI" id="CHEBI:30413"/>
    </cofactor>
</comment>
<dbReference type="PROSITE" id="PS51402">
    <property type="entry name" value="CATALASE_3"/>
    <property type="match status" value="1"/>
</dbReference>
<dbReference type="eggNOG" id="COG0753">
    <property type="taxonomic scope" value="Bacteria"/>
</dbReference>
<keyword evidence="1" id="KW-0560">Oxidoreductase</keyword>
<dbReference type="EMBL" id="APHR01000058">
    <property type="protein sequence ID" value="EMR12372.1"/>
    <property type="molecule type" value="Genomic_DNA"/>
</dbReference>
<dbReference type="Gene3D" id="1.20.1280.120">
    <property type="match status" value="1"/>
</dbReference>
<feature type="binding site" description="axial binding residue" evidence="3">
    <location>
        <position position="321"/>
    </location>
    <ligand>
        <name>heme</name>
        <dbReference type="ChEBI" id="CHEBI:30413"/>
    </ligand>
    <ligandPart>
        <name>Fe</name>
        <dbReference type="ChEBI" id="CHEBI:18248"/>
    </ligandPart>
</feature>
<dbReference type="InterPro" id="IPR018028">
    <property type="entry name" value="Catalase"/>
</dbReference>
<dbReference type="Pfam" id="PF00199">
    <property type="entry name" value="Catalase"/>
    <property type="match status" value="1"/>
</dbReference>
<dbReference type="AlphaFoldDB" id="M7NYR0"/>
<dbReference type="InterPro" id="IPR011614">
    <property type="entry name" value="Catalase_core"/>
</dbReference>
<dbReference type="InterPro" id="IPR024168">
    <property type="entry name" value="Catalase_SrpA-type_pred"/>
</dbReference>
<dbReference type="PANTHER" id="PTHR11465:SF62">
    <property type="entry name" value="CATALASE T"/>
    <property type="match status" value="1"/>
</dbReference>
<dbReference type="GO" id="GO:0046872">
    <property type="term" value="F:metal ion binding"/>
    <property type="evidence" value="ECO:0007669"/>
    <property type="project" value="UniProtKB-KW"/>
</dbReference>
<name>M7NYR0_9GAMM</name>
<keyword evidence="1 3" id="KW-0349">Heme</keyword>
<dbReference type="RefSeq" id="WP_009727084.1">
    <property type="nucleotide sequence ID" value="NZ_APHR01000058.1"/>
</dbReference>
<evidence type="ECO:0000313" key="6">
    <source>
        <dbReference type="EMBL" id="EMR12372.1"/>
    </source>
</evidence>
<evidence type="ECO:0000313" key="7">
    <source>
        <dbReference type="Proteomes" id="UP000012019"/>
    </source>
</evidence>
<dbReference type="InterPro" id="IPR020835">
    <property type="entry name" value="Catalase_sf"/>
</dbReference>
<sequence>MMKKQFVAGWLVMFGLSTGLYAEPASVSVVEKIVDVQHQLFSGPRPGLRSNHTKGIVVVGEFTPSETAKNISEASHLQTESSPAVVRFSNATGFPDIADNDPRGMAKGIAIRLDLGDEEYHDLVFSSVPMFPVSTPELFLEMLTAVSQSGPDVASPKPIETFLEAHPSAKRFVQHPKPFPKSFASLSYHGVNAFRFINAQGDAVYGRYILSPVEGEQHLDAETGKQQHADYLVNELPQRLQQNAVLMRLSVQLAGPDDEVNDATVIWPEDRPVVELGLLKLEAMHEDAAAFERATMFNPLALPDGIEISDDPVLRVRPAAYAISFSHRMN</sequence>
<dbReference type="SMART" id="SM01060">
    <property type="entry name" value="Catalase"/>
    <property type="match status" value="1"/>
</dbReference>
<feature type="signal peptide" evidence="4">
    <location>
        <begin position="1"/>
        <end position="22"/>
    </location>
</feature>
<comment type="similarity">
    <text evidence="1">Belongs to the catalase family.</text>
</comment>
<comment type="caution">
    <text evidence="6">The sequence shown here is derived from an EMBL/GenBank/DDBJ whole genome shotgun (WGS) entry which is preliminary data.</text>
</comment>
<evidence type="ECO:0000256" key="3">
    <source>
        <dbReference type="PIRSR" id="PIRSR000296-2"/>
    </source>
</evidence>
<dbReference type="PIRSF" id="PIRSF000296">
    <property type="entry name" value="SrpA"/>
    <property type="match status" value="1"/>
</dbReference>
<dbReference type="STRING" id="1286106.MPL1_10572"/>
<dbReference type="PRINTS" id="PR00067">
    <property type="entry name" value="CATALASE"/>
</dbReference>
<dbReference type="GO" id="GO:0042542">
    <property type="term" value="P:response to hydrogen peroxide"/>
    <property type="evidence" value="ECO:0007669"/>
    <property type="project" value="TreeGrafter"/>
</dbReference>
<keyword evidence="1 3" id="KW-0479">Metal-binding</keyword>
<evidence type="ECO:0000259" key="5">
    <source>
        <dbReference type="SMART" id="SM01060"/>
    </source>
</evidence>
<dbReference type="GO" id="GO:0004096">
    <property type="term" value="F:catalase activity"/>
    <property type="evidence" value="ECO:0007669"/>
    <property type="project" value="InterPro"/>
</dbReference>
<keyword evidence="7" id="KW-1185">Reference proteome</keyword>
<keyword evidence="1 3" id="KW-0408">Iron</keyword>
<evidence type="ECO:0000256" key="1">
    <source>
        <dbReference type="PIRNR" id="PIRNR000296"/>
    </source>
</evidence>
<organism evidence="6 7">
    <name type="scientific">Methylophaga lonarensis MPL</name>
    <dbReference type="NCBI Taxonomy" id="1286106"/>
    <lineage>
        <taxon>Bacteria</taxon>
        <taxon>Pseudomonadati</taxon>
        <taxon>Pseudomonadota</taxon>
        <taxon>Gammaproteobacteria</taxon>
        <taxon>Thiotrichales</taxon>
        <taxon>Piscirickettsiaceae</taxon>
        <taxon>Methylophaga</taxon>
    </lineage>
</organism>